<feature type="region of interest" description="Disordered" evidence="1">
    <location>
        <begin position="163"/>
        <end position="182"/>
    </location>
</feature>
<dbReference type="SMART" id="SM00953">
    <property type="entry name" value="RES"/>
    <property type="match status" value="1"/>
</dbReference>
<accession>A0A1V9GRL2</accession>
<dbReference type="Pfam" id="PF08808">
    <property type="entry name" value="RES"/>
    <property type="match status" value="1"/>
</dbReference>
<dbReference type="Proteomes" id="UP000050343">
    <property type="component" value="Unassembled WGS sequence"/>
</dbReference>
<dbReference type="InterPro" id="IPR014914">
    <property type="entry name" value="RES_dom"/>
</dbReference>
<reference evidence="3 4" key="2">
    <citation type="journal article" date="2017" name="Plant Pathol.">
        <title>Pathogenicity and virulence gene content of Xanthomonas strains infecting Araceae, formerly known as Xanthomonas axonopodis pv. dieffenbachiae.</title>
        <authorList>
            <person name="Constantin E.C."/>
            <person name="Haegeman A."/>
            <person name="Van Vaerenbergh J."/>
            <person name="Baeyen S."/>
            <person name="Van Malderghem C."/>
            <person name="Maes M."/>
            <person name="Cottyn B."/>
        </authorList>
    </citation>
    <scope>NUCLEOTIDE SEQUENCE [LARGE SCALE GENOMIC DNA]</scope>
    <source>
        <strain evidence="4">LMG9055</strain>
    </source>
</reference>
<evidence type="ECO:0000259" key="2">
    <source>
        <dbReference type="SMART" id="SM00953"/>
    </source>
</evidence>
<dbReference type="AlphaFoldDB" id="A0A1V9GRL2"/>
<sequence length="182" mass="19909">MKLSASAHCTLYRAFTPRWAAEPLSGAGAARSGGRFNRFGQPALYLSLQLETAAAEYAQAAPFLPPLTLVSYAADLPALADLRLLDASWDAVWADWADDWRKALVNKIEPVSWVLGDLLREAEIPGVIFPSMARPAGVNVVLFLDMLQPERVLQVLDDGRLPRDGRSWGDPPTVELGDPVDR</sequence>
<dbReference type="EMBL" id="JPUO02000229">
    <property type="protein sequence ID" value="OQP73194.1"/>
    <property type="molecule type" value="Genomic_DNA"/>
</dbReference>
<protein>
    <recommendedName>
        <fullName evidence="2">RES domain-containing protein</fullName>
    </recommendedName>
</protein>
<gene>
    <name evidence="3" type="ORF">IA54_001125</name>
</gene>
<evidence type="ECO:0000313" key="3">
    <source>
        <dbReference type="EMBL" id="OQP73194.1"/>
    </source>
</evidence>
<name>A0A1V9GRL2_9XANT</name>
<proteinExistence type="predicted"/>
<feature type="domain" description="RES" evidence="2">
    <location>
        <begin position="23"/>
        <end position="156"/>
    </location>
</feature>
<reference evidence="3 4" key="1">
    <citation type="journal article" date="2016" name="Plant Pathol.">
        <title>Genetic characterization of strains named as Xanthomonas axonopodis pv. dieffenbachiae leads to a taxonomic revision of the X. axonopodis species complex.</title>
        <authorList>
            <person name="Constantin E.C."/>
            <person name="Cleenwerck I."/>
            <person name="Maes M."/>
            <person name="Baeyen S."/>
            <person name="Van Malderghem C."/>
            <person name="De Vos P."/>
            <person name="Cottyn B."/>
        </authorList>
    </citation>
    <scope>NUCLEOTIDE SEQUENCE [LARGE SCALE GENOMIC DNA]</scope>
    <source>
        <strain evidence="4">LMG9055</strain>
    </source>
</reference>
<organism evidence="3 4">
    <name type="scientific">Xanthomonas phaseoli pv. syngonii LMG 9055</name>
    <dbReference type="NCBI Taxonomy" id="1437878"/>
    <lineage>
        <taxon>Bacteria</taxon>
        <taxon>Pseudomonadati</taxon>
        <taxon>Pseudomonadota</taxon>
        <taxon>Gammaproteobacteria</taxon>
        <taxon>Lysobacterales</taxon>
        <taxon>Lysobacteraceae</taxon>
        <taxon>Xanthomonas</taxon>
    </lineage>
</organism>
<evidence type="ECO:0000313" key="4">
    <source>
        <dbReference type="Proteomes" id="UP000050343"/>
    </source>
</evidence>
<evidence type="ECO:0000256" key="1">
    <source>
        <dbReference type="SAM" id="MobiDB-lite"/>
    </source>
</evidence>
<comment type="caution">
    <text evidence="3">The sequence shown here is derived from an EMBL/GenBank/DDBJ whole genome shotgun (WGS) entry which is preliminary data.</text>
</comment>